<gene>
    <name evidence="2" type="ORF">WIS52_08120</name>
</gene>
<evidence type="ECO:0000256" key="1">
    <source>
        <dbReference type="SAM" id="MobiDB-lite"/>
    </source>
</evidence>
<feature type="region of interest" description="Disordered" evidence="1">
    <location>
        <begin position="44"/>
        <end position="63"/>
    </location>
</feature>
<name>A0ABV1K7G5_9PSEU</name>
<comment type="caution">
    <text evidence="2">The sequence shown here is derived from an EMBL/GenBank/DDBJ whole genome shotgun (WGS) entry which is preliminary data.</text>
</comment>
<dbReference type="RefSeq" id="WP_349297518.1">
    <property type="nucleotide sequence ID" value="NZ_JBEDNQ010000003.1"/>
</dbReference>
<sequence length="63" mass="6735">MLQTRSPISSPTGAPRSLRCRPRPGTDHRVVARELAALAFEPITGVPAQVRPSPVPRPRPATG</sequence>
<feature type="region of interest" description="Disordered" evidence="1">
    <location>
        <begin position="1"/>
        <end position="26"/>
    </location>
</feature>
<reference evidence="2 3" key="1">
    <citation type="submission" date="2024-03" db="EMBL/GenBank/DDBJ databases">
        <title>Draft genome sequence of Pseudonocardia nematodicida JCM 31783.</title>
        <authorList>
            <person name="Butdee W."/>
            <person name="Duangmal K."/>
        </authorList>
    </citation>
    <scope>NUCLEOTIDE SEQUENCE [LARGE SCALE GENOMIC DNA]</scope>
    <source>
        <strain evidence="2 3">JCM 31783</strain>
    </source>
</reference>
<proteinExistence type="predicted"/>
<keyword evidence="3" id="KW-1185">Reference proteome</keyword>
<protein>
    <submittedName>
        <fullName evidence="2">Uncharacterized protein</fullName>
    </submittedName>
</protein>
<feature type="compositionally biased region" description="Polar residues" evidence="1">
    <location>
        <begin position="1"/>
        <end position="12"/>
    </location>
</feature>
<accession>A0ABV1K7G5</accession>
<organism evidence="2 3">
    <name type="scientific">Pseudonocardia nematodicida</name>
    <dbReference type="NCBI Taxonomy" id="1206997"/>
    <lineage>
        <taxon>Bacteria</taxon>
        <taxon>Bacillati</taxon>
        <taxon>Actinomycetota</taxon>
        <taxon>Actinomycetes</taxon>
        <taxon>Pseudonocardiales</taxon>
        <taxon>Pseudonocardiaceae</taxon>
        <taxon>Pseudonocardia</taxon>
    </lineage>
</organism>
<feature type="compositionally biased region" description="Pro residues" evidence="1">
    <location>
        <begin position="53"/>
        <end position="63"/>
    </location>
</feature>
<evidence type="ECO:0000313" key="2">
    <source>
        <dbReference type="EMBL" id="MEQ3550433.1"/>
    </source>
</evidence>
<evidence type="ECO:0000313" key="3">
    <source>
        <dbReference type="Proteomes" id="UP001494902"/>
    </source>
</evidence>
<dbReference type="EMBL" id="JBEDNQ010000003">
    <property type="protein sequence ID" value="MEQ3550433.1"/>
    <property type="molecule type" value="Genomic_DNA"/>
</dbReference>
<dbReference type="Proteomes" id="UP001494902">
    <property type="component" value="Unassembled WGS sequence"/>
</dbReference>